<dbReference type="InterPro" id="IPR009072">
    <property type="entry name" value="Histone-fold"/>
</dbReference>
<feature type="region of interest" description="Disordered" evidence="8">
    <location>
        <begin position="252"/>
        <end position="293"/>
    </location>
</feature>
<dbReference type="RefSeq" id="XP_025563123.1">
    <property type="nucleotide sequence ID" value="XM_025704880.1"/>
</dbReference>
<evidence type="ECO:0000256" key="2">
    <source>
        <dbReference type="ARBA" id="ARBA00010617"/>
    </source>
</evidence>
<dbReference type="Gene3D" id="1.10.20.10">
    <property type="entry name" value="Histone, subunit A"/>
    <property type="match status" value="1"/>
</dbReference>
<dbReference type="Proteomes" id="UP000248405">
    <property type="component" value="Unassembled WGS sequence"/>
</dbReference>
<evidence type="ECO:0000256" key="6">
    <source>
        <dbReference type="ARBA" id="ARBA00023033"/>
    </source>
</evidence>
<evidence type="ECO:0000256" key="7">
    <source>
        <dbReference type="PIRSR" id="PIRSR602401-1"/>
    </source>
</evidence>
<dbReference type="GO" id="GO:0006367">
    <property type="term" value="P:transcription initiation at RNA polymerase II promoter"/>
    <property type="evidence" value="ECO:0007669"/>
    <property type="project" value="InterPro"/>
</dbReference>
<evidence type="ECO:0000256" key="4">
    <source>
        <dbReference type="ARBA" id="ARBA00023002"/>
    </source>
</evidence>
<dbReference type="CDD" id="cd11058">
    <property type="entry name" value="CYP60B-like"/>
    <property type="match status" value="1"/>
</dbReference>
<dbReference type="InterPro" id="IPR002401">
    <property type="entry name" value="Cyt_P450_E_grp-I"/>
</dbReference>
<dbReference type="InterPro" id="IPR001128">
    <property type="entry name" value="Cyt_P450"/>
</dbReference>
<protein>
    <submittedName>
        <fullName evidence="10">Cytochrome P450 monooxygenase</fullName>
    </submittedName>
</protein>
<evidence type="ECO:0000313" key="10">
    <source>
        <dbReference type="EMBL" id="PYH69329.1"/>
    </source>
</evidence>
<evidence type="ECO:0000256" key="3">
    <source>
        <dbReference type="ARBA" id="ARBA00022723"/>
    </source>
</evidence>
<dbReference type="AlphaFoldDB" id="A0A319BAB0"/>
<dbReference type="GO" id="GO:0005634">
    <property type="term" value="C:nucleus"/>
    <property type="evidence" value="ECO:0007669"/>
    <property type="project" value="InterPro"/>
</dbReference>
<dbReference type="SUPFAM" id="SSF48264">
    <property type="entry name" value="Cytochrome P450"/>
    <property type="match status" value="1"/>
</dbReference>
<proteinExistence type="inferred from homology"/>
<dbReference type="Gene3D" id="1.10.630.10">
    <property type="entry name" value="Cytochrome P450"/>
    <property type="match status" value="1"/>
</dbReference>
<dbReference type="OrthoDB" id="1470350at2759"/>
<dbReference type="Pfam" id="PF00067">
    <property type="entry name" value="p450"/>
    <property type="match status" value="1"/>
</dbReference>
<dbReference type="GO" id="GO:0046982">
    <property type="term" value="F:protein heterodimerization activity"/>
    <property type="evidence" value="ECO:0007669"/>
    <property type="project" value="InterPro"/>
</dbReference>
<feature type="region of interest" description="Disordered" evidence="8">
    <location>
        <begin position="1"/>
        <end position="140"/>
    </location>
</feature>
<dbReference type="Pfam" id="PF04719">
    <property type="entry name" value="TAFII28"/>
    <property type="match status" value="1"/>
</dbReference>
<comment type="cofactor">
    <cofactor evidence="1 7">
        <name>heme</name>
        <dbReference type="ChEBI" id="CHEBI:30413"/>
    </cofactor>
</comment>
<evidence type="ECO:0000256" key="8">
    <source>
        <dbReference type="SAM" id="MobiDB-lite"/>
    </source>
</evidence>
<dbReference type="GO" id="GO:0020037">
    <property type="term" value="F:heme binding"/>
    <property type="evidence" value="ECO:0007669"/>
    <property type="project" value="InterPro"/>
</dbReference>
<reference evidence="10" key="1">
    <citation type="submission" date="2016-12" db="EMBL/GenBank/DDBJ databases">
        <title>The genomes of Aspergillus section Nigri reveals drivers in fungal speciation.</title>
        <authorList>
            <consortium name="DOE Joint Genome Institute"/>
            <person name="Vesth T.C."/>
            <person name="Nybo J."/>
            <person name="Theobald S."/>
            <person name="Brandl J."/>
            <person name="Frisvad J.C."/>
            <person name="Nielsen K.F."/>
            <person name="Lyhne E.K."/>
            <person name="Kogle M.E."/>
            <person name="Kuo A."/>
            <person name="Riley R."/>
            <person name="Clum A."/>
            <person name="Nolan M."/>
            <person name="Lipzen A."/>
            <person name="Salamov A."/>
            <person name="Henrissat B."/>
            <person name="Wiebenga A."/>
            <person name="De Vries R.P."/>
            <person name="Grigoriev I.V."/>
            <person name="Mortensen U.H."/>
            <person name="Andersen M.R."/>
            <person name="Baker S.E."/>
        </authorList>
    </citation>
    <scope>NUCLEOTIDE SEQUENCE [LARGE SCALE GENOMIC DNA]</scope>
    <source>
        <strain evidence="10">CBS 113365</strain>
    </source>
</reference>
<dbReference type="PRINTS" id="PR00385">
    <property type="entry name" value="P450"/>
</dbReference>
<evidence type="ECO:0000256" key="5">
    <source>
        <dbReference type="ARBA" id="ARBA00023004"/>
    </source>
</evidence>
<sequence>MSSPPPPSSNPLKRPSISSASSQPLGSHPKRPRMHPLRQTSFPNTIDADTRTYSDAGSVTGSFTGSLGGTSADGVFLTKGKKRGRKSKAEKEREREEGSLRAGMDRLGSVDADGASVRGGAGGGGAGGGGGEDADEDEDFDDEGELLGREEGTTDTEAEKKNMALLVDAFNPIQSERYDLFKRAKLRKETLRRIVNHALSQSVPASVVTTINGFTKVFAGEIIEKARTVQAEWALAHDQAALAAIEAEQAATTTTTATTTATPGGIKQEPVERGPMSTPTGKKDVKLPPNPHRGQLLPSHLREALRRYKRDGEGGGVGFSGLSMGISLLVIYPISRIIYNLFFSPLSHLPGPISWSATRLPFIRALLRGTIVHDFERLHRKYGPVVRTAPDEVSFASGDAWTDIYANRPDDRQFLKDPLWWRRQPGQPDTLLSAIHPAKHSRMRKLLAPAFTPRALRAQEAVLQRYASLLVDRIKDQVSAAGTDGAVIDMGPWFNFTTFDIFGDLGFGESFDCLQHSRYHPWIALLFGSVKATSFIAAARYYPPLEALLMKCISGSLREKSQRHYRQIVDKIDRRLSWELQRPDIMSHLIDENGQVALPRGELNSTFMILTTTGSETTATVLTGILAYLVNEPPIQERLIREIRERFESSQDINLSAAADLSYLTAVIQEGLRLCPPVPWMLPRQVPPGGSTVCGTWLPGGTSVSLQAYTLNRDPSRFHAASSFVPERWLPDALNNPNSPFYHDDRQAVQPFSMGPRSCLGQHLAWAEMRLILTKLLVSFDFEAVEGKRLQWEELRTFLLVEKRPLEVRVRPAPSW</sequence>
<dbReference type="PANTHER" id="PTHR24305:SF199">
    <property type="entry name" value="P450, PUTATIVE (EUROFUNG)-RELATED"/>
    <property type="match status" value="1"/>
</dbReference>
<dbReference type="InterPro" id="IPR006809">
    <property type="entry name" value="TAFII28_dom"/>
</dbReference>
<dbReference type="PROSITE" id="PS00086">
    <property type="entry name" value="CYTOCHROME_P450"/>
    <property type="match status" value="1"/>
</dbReference>
<dbReference type="InterPro" id="IPR017972">
    <property type="entry name" value="Cyt_P450_CS"/>
</dbReference>
<dbReference type="InterPro" id="IPR050121">
    <property type="entry name" value="Cytochrome_P450_monoxygenase"/>
</dbReference>
<feature type="binding site" description="axial binding residue" evidence="7">
    <location>
        <position position="759"/>
    </location>
    <ligand>
        <name>heme</name>
        <dbReference type="ChEBI" id="CHEBI:30413"/>
    </ligand>
    <ligandPart>
        <name>Fe</name>
        <dbReference type="ChEBI" id="CHEBI:18248"/>
    </ligandPart>
</feature>
<gene>
    <name evidence="10" type="ORF">BO88DRAFT_388725</name>
</gene>
<evidence type="ECO:0000256" key="1">
    <source>
        <dbReference type="ARBA" id="ARBA00001971"/>
    </source>
</evidence>
<evidence type="ECO:0000313" key="11">
    <source>
        <dbReference type="Proteomes" id="UP000248405"/>
    </source>
</evidence>
<organism evidence="10 11">
    <name type="scientific">Aspergillus vadensis (strain CBS 113365 / IMI 142717 / IBT 24658)</name>
    <dbReference type="NCBI Taxonomy" id="1448311"/>
    <lineage>
        <taxon>Eukaryota</taxon>
        <taxon>Fungi</taxon>
        <taxon>Dikarya</taxon>
        <taxon>Ascomycota</taxon>
        <taxon>Pezizomycotina</taxon>
        <taxon>Eurotiomycetes</taxon>
        <taxon>Eurotiomycetidae</taxon>
        <taxon>Eurotiales</taxon>
        <taxon>Aspergillaceae</taxon>
        <taxon>Aspergillus</taxon>
        <taxon>Aspergillus subgen. Circumdati</taxon>
    </lineage>
</organism>
<comment type="similarity">
    <text evidence="2">Belongs to the cytochrome P450 family.</text>
</comment>
<feature type="domain" description="TAFII28-like protein" evidence="9">
    <location>
        <begin position="165"/>
        <end position="250"/>
    </location>
</feature>
<name>A0A319BAB0_ASPVC</name>
<dbReference type="SUPFAM" id="SSF47113">
    <property type="entry name" value="Histone-fold"/>
    <property type="match status" value="1"/>
</dbReference>
<feature type="compositionally biased region" description="Low complexity" evidence="8">
    <location>
        <begin position="252"/>
        <end position="262"/>
    </location>
</feature>
<dbReference type="InterPro" id="IPR036396">
    <property type="entry name" value="Cyt_P450_sf"/>
</dbReference>
<feature type="compositionally biased region" description="Basic and acidic residues" evidence="8">
    <location>
        <begin position="87"/>
        <end position="99"/>
    </location>
</feature>
<dbReference type="GeneID" id="37209472"/>
<feature type="compositionally biased region" description="Polar residues" evidence="8">
    <location>
        <begin position="16"/>
        <end position="25"/>
    </location>
</feature>
<dbReference type="GO" id="GO:0004497">
    <property type="term" value="F:monooxygenase activity"/>
    <property type="evidence" value="ECO:0007669"/>
    <property type="project" value="UniProtKB-KW"/>
</dbReference>
<dbReference type="GO" id="GO:0016705">
    <property type="term" value="F:oxidoreductase activity, acting on paired donors, with incorporation or reduction of molecular oxygen"/>
    <property type="evidence" value="ECO:0007669"/>
    <property type="project" value="InterPro"/>
</dbReference>
<keyword evidence="3 7" id="KW-0479">Metal-binding</keyword>
<dbReference type="PRINTS" id="PR00463">
    <property type="entry name" value="EP450I"/>
</dbReference>
<feature type="compositionally biased region" description="Gly residues" evidence="8">
    <location>
        <begin position="117"/>
        <end position="131"/>
    </location>
</feature>
<keyword evidence="6 10" id="KW-0503">Monooxygenase</keyword>
<dbReference type="PANTHER" id="PTHR24305">
    <property type="entry name" value="CYTOCHROME P450"/>
    <property type="match status" value="1"/>
</dbReference>
<dbReference type="CDD" id="cd08048">
    <property type="entry name" value="HFD_TAF11"/>
    <property type="match status" value="1"/>
</dbReference>
<keyword evidence="4" id="KW-0560">Oxidoreductase</keyword>
<dbReference type="GO" id="GO:0005506">
    <property type="term" value="F:iron ion binding"/>
    <property type="evidence" value="ECO:0007669"/>
    <property type="project" value="InterPro"/>
</dbReference>
<keyword evidence="5 7" id="KW-0408">Iron</keyword>
<keyword evidence="7" id="KW-0349">Heme</keyword>
<evidence type="ECO:0000259" key="9">
    <source>
        <dbReference type="Pfam" id="PF04719"/>
    </source>
</evidence>
<accession>A0A319BAB0</accession>
<dbReference type="EMBL" id="KZ821624">
    <property type="protein sequence ID" value="PYH69329.1"/>
    <property type="molecule type" value="Genomic_DNA"/>
</dbReference>
<keyword evidence="11" id="KW-1185">Reference proteome</keyword>